<keyword evidence="6 7" id="KW-0472">Membrane</keyword>
<evidence type="ECO:0000256" key="4">
    <source>
        <dbReference type="ARBA" id="ARBA00022692"/>
    </source>
</evidence>
<accession>A0ABW0TR80</accession>
<feature type="transmembrane region" description="Helical" evidence="7">
    <location>
        <begin position="357"/>
        <end position="375"/>
    </location>
</feature>
<feature type="transmembrane region" description="Helical" evidence="7">
    <location>
        <begin position="83"/>
        <end position="106"/>
    </location>
</feature>
<dbReference type="Proteomes" id="UP001596109">
    <property type="component" value="Unassembled WGS sequence"/>
</dbReference>
<dbReference type="RefSeq" id="WP_381439201.1">
    <property type="nucleotide sequence ID" value="NZ_JBHSNO010000016.1"/>
</dbReference>
<feature type="transmembrane region" description="Helical" evidence="7">
    <location>
        <begin position="297"/>
        <end position="320"/>
    </location>
</feature>
<evidence type="ECO:0000256" key="6">
    <source>
        <dbReference type="ARBA" id="ARBA00023136"/>
    </source>
</evidence>
<dbReference type="PANTHER" id="PTHR33567:SF3">
    <property type="entry name" value="CHROMATE ION TRANSPORTER (EUROFUNG)"/>
    <property type="match status" value="1"/>
</dbReference>
<dbReference type="Pfam" id="PF02417">
    <property type="entry name" value="Chromate_transp"/>
    <property type="match status" value="2"/>
</dbReference>
<keyword evidence="9" id="KW-1185">Reference proteome</keyword>
<sequence>MNQKNSQSGLKRLLEILLVSTRLGLTSFGGPTAHLGYFHEEYVRRRKWMDEKSYADLVALAQFLPGPASSQVGIGIGVMRAGVLGGLVSFIGFTLPSVIALILFALLLEGFDIGNAGWIHGLKIVAVVVVAHAILGMSKNLTPDLKRKTIALFALVSTLLWQTAFTQVGVILIAALFGFLLYKQHKENAEWSSTFPIAKSVSIICLLLFFALLFLLPIIREVTGSYWVALFDSFYRSGSLVFGGGHVVLPLLEQELVPNGWVSEEAFLAGYGATQAVPGPLFTFAAYLGAVMKGWQGGLVATIAVFLPAFLLILGALPFWDALRSNPKIKGAIMGVNAAVVGILISALYHPIWTSSILAPADFALAAILFSMLVYWKLPPWMIVVSGAIGGTLLTFL</sequence>
<feature type="transmembrane region" description="Helical" evidence="7">
    <location>
        <begin position="268"/>
        <end position="290"/>
    </location>
</feature>
<feature type="transmembrane region" description="Helical" evidence="7">
    <location>
        <begin position="118"/>
        <end position="138"/>
    </location>
</feature>
<reference evidence="9" key="1">
    <citation type="journal article" date="2019" name="Int. J. Syst. Evol. Microbiol.">
        <title>The Global Catalogue of Microorganisms (GCM) 10K type strain sequencing project: providing services to taxonomists for standard genome sequencing and annotation.</title>
        <authorList>
            <consortium name="The Broad Institute Genomics Platform"/>
            <consortium name="The Broad Institute Genome Sequencing Center for Infectious Disease"/>
            <person name="Wu L."/>
            <person name="Ma J."/>
        </authorList>
    </citation>
    <scope>NUCLEOTIDE SEQUENCE [LARGE SCALE GENOMIC DNA]</scope>
    <source>
        <strain evidence="9">CGMCC 4.1434</strain>
    </source>
</reference>
<feature type="transmembrane region" description="Helical" evidence="7">
    <location>
        <begin position="226"/>
        <end position="248"/>
    </location>
</feature>
<keyword evidence="3" id="KW-1003">Cell membrane</keyword>
<dbReference type="NCBIfam" id="TIGR00937">
    <property type="entry name" value="2A51"/>
    <property type="match status" value="1"/>
</dbReference>
<dbReference type="EMBL" id="JBHSNO010000016">
    <property type="protein sequence ID" value="MFC5591423.1"/>
    <property type="molecule type" value="Genomic_DNA"/>
</dbReference>
<dbReference type="PIRSF" id="PIRSF004810">
    <property type="entry name" value="ChrA"/>
    <property type="match status" value="1"/>
</dbReference>
<evidence type="ECO:0000256" key="1">
    <source>
        <dbReference type="ARBA" id="ARBA00004651"/>
    </source>
</evidence>
<feature type="transmembrane region" description="Helical" evidence="7">
    <location>
        <begin position="201"/>
        <end position="219"/>
    </location>
</feature>
<comment type="similarity">
    <text evidence="2">Belongs to the chromate ion transporter (CHR) (TC 2.A.51) family.</text>
</comment>
<evidence type="ECO:0000256" key="5">
    <source>
        <dbReference type="ARBA" id="ARBA00022989"/>
    </source>
</evidence>
<evidence type="ECO:0000313" key="8">
    <source>
        <dbReference type="EMBL" id="MFC5591423.1"/>
    </source>
</evidence>
<proteinExistence type="inferred from homology"/>
<name>A0ABW0TR80_9BACL</name>
<dbReference type="PANTHER" id="PTHR33567">
    <property type="entry name" value="CHROMATE ION TRANSPORTER (EUROFUNG)"/>
    <property type="match status" value="1"/>
</dbReference>
<protein>
    <submittedName>
        <fullName evidence="8">Chromate transporter</fullName>
    </submittedName>
</protein>
<feature type="transmembrane region" description="Helical" evidence="7">
    <location>
        <begin position="332"/>
        <end position="350"/>
    </location>
</feature>
<dbReference type="InterPro" id="IPR003370">
    <property type="entry name" value="Chromate_transpt"/>
</dbReference>
<evidence type="ECO:0000256" key="3">
    <source>
        <dbReference type="ARBA" id="ARBA00022475"/>
    </source>
</evidence>
<keyword evidence="5 7" id="KW-1133">Transmembrane helix</keyword>
<keyword evidence="4 7" id="KW-0812">Transmembrane</keyword>
<comment type="caution">
    <text evidence="8">The sequence shown here is derived from an EMBL/GenBank/DDBJ whole genome shotgun (WGS) entry which is preliminary data.</text>
</comment>
<gene>
    <name evidence="8" type="ORF">ACFPRA_21285</name>
</gene>
<feature type="transmembrane region" description="Helical" evidence="7">
    <location>
        <begin position="150"/>
        <end position="181"/>
    </location>
</feature>
<evidence type="ECO:0000256" key="7">
    <source>
        <dbReference type="SAM" id="Phobius"/>
    </source>
</evidence>
<dbReference type="InterPro" id="IPR014047">
    <property type="entry name" value="Chr_Tranpt_l_chain"/>
</dbReference>
<evidence type="ECO:0000256" key="2">
    <source>
        <dbReference type="ARBA" id="ARBA00005262"/>
    </source>
</evidence>
<comment type="subcellular location">
    <subcellularLocation>
        <location evidence="1">Cell membrane</location>
        <topology evidence="1">Multi-pass membrane protein</topology>
    </subcellularLocation>
</comment>
<evidence type="ECO:0000313" key="9">
    <source>
        <dbReference type="Proteomes" id="UP001596109"/>
    </source>
</evidence>
<organism evidence="8 9">
    <name type="scientific">Sporosarcina soli</name>
    <dbReference type="NCBI Taxonomy" id="334736"/>
    <lineage>
        <taxon>Bacteria</taxon>
        <taxon>Bacillati</taxon>
        <taxon>Bacillota</taxon>
        <taxon>Bacilli</taxon>
        <taxon>Bacillales</taxon>
        <taxon>Caryophanaceae</taxon>
        <taxon>Sporosarcina</taxon>
    </lineage>
</organism>